<feature type="transmembrane region" description="Helical" evidence="18">
    <location>
        <begin position="296"/>
        <end position="313"/>
    </location>
</feature>
<keyword evidence="3 18" id="KW-0812">Transmembrane</keyword>
<evidence type="ECO:0000256" key="10">
    <source>
        <dbReference type="ARBA" id="ARBA00023257"/>
    </source>
</evidence>
<evidence type="ECO:0000256" key="17">
    <source>
        <dbReference type="ARBA" id="ARBA00037540"/>
    </source>
</evidence>
<keyword evidence="6" id="KW-0770">Synapse</keyword>
<keyword evidence="10" id="KW-0628">Postsynaptic cell membrane</keyword>
<proteinExistence type="predicted"/>
<feature type="transmembrane region" description="Helical" evidence="18">
    <location>
        <begin position="428"/>
        <end position="449"/>
    </location>
</feature>
<name>A0A3P9NLG3_POERE</name>
<evidence type="ECO:0000256" key="8">
    <source>
        <dbReference type="ARBA" id="ARBA00023136"/>
    </source>
</evidence>
<dbReference type="AlphaFoldDB" id="A0A3P9NLG3"/>
<keyword evidence="8 18" id="KW-0472">Membrane</keyword>
<organism evidence="21 22">
    <name type="scientific">Poecilia reticulata</name>
    <name type="common">Guppy</name>
    <name type="synonym">Acanthophacelus reticulatus</name>
    <dbReference type="NCBI Taxonomy" id="8081"/>
    <lineage>
        <taxon>Eukaryota</taxon>
        <taxon>Metazoa</taxon>
        <taxon>Chordata</taxon>
        <taxon>Craniata</taxon>
        <taxon>Vertebrata</taxon>
        <taxon>Euteleostomi</taxon>
        <taxon>Actinopterygii</taxon>
        <taxon>Neopterygii</taxon>
        <taxon>Teleostei</taxon>
        <taxon>Neoteleostei</taxon>
        <taxon>Acanthomorphata</taxon>
        <taxon>Ovalentaria</taxon>
        <taxon>Atherinomorphae</taxon>
        <taxon>Cyprinodontiformes</taxon>
        <taxon>Poeciliidae</taxon>
        <taxon>Poeciliinae</taxon>
        <taxon>Poecilia</taxon>
    </lineage>
</organism>
<dbReference type="PANTHER" id="PTHR18945">
    <property type="entry name" value="NEUROTRANSMITTER GATED ION CHANNEL"/>
    <property type="match status" value="1"/>
</dbReference>
<keyword evidence="1" id="KW-0813">Transport</keyword>
<dbReference type="InterPro" id="IPR006029">
    <property type="entry name" value="Neurotrans-gated_channel_TM"/>
</dbReference>
<evidence type="ECO:0000256" key="14">
    <source>
        <dbReference type="ARBA" id="ARBA00034430"/>
    </source>
</evidence>
<evidence type="ECO:0000256" key="13">
    <source>
        <dbReference type="ARBA" id="ARBA00034104"/>
    </source>
</evidence>
<feature type="domain" description="Neurotransmitter-gated ion-channel ligand-binding" evidence="19">
    <location>
        <begin position="152"/>
        <end position="259"/>
    </location>
</feature>
<dbReference type="InterPro" id="IPR018000">
    <property type="entry name" value="Neurotransmitter_ion_chnl_CS"/>
</dbReference>
<evidence type="ECO:0000256" key="6">
    <source>
        <dbReference type="ARBA" id="ARBA00023018"/>
    </source>
</evidence>
<dbReference type="InterPro" id="IPR006201">
    <property type="entry name" value="Neur_channel"/>
</dbReference>
<dbReference type="FunFam" id="1.20.58.390:FF:000080">
    <property type="entry name" value="5-hydroxytryptamine (serotonin) receptor 3C, ionotropic"/>
    <property type="match status" value="1"/>
</dbReference>
<feature type="transmembrane region" description="Helical" evidence="18">
    <location>
        <begin position="263"/>
        <end position="284"/>
    </location>
</feature>
<comment type="catalytic activity">
    <reaction evidence="15">
        <text>Na(+)(in) = Na(+)(out)</text>
        <dbReference type="Rhea" id="RHEA:34963"/>
        <dbReference type="ChEBI" id="CHEBI:29101"/>
    </reaction>
</comment>
<dbReference type="CDD" id="cd19063">
    <property type="entry name" value="LGIC_TM_5-HT3"/>
    <property type="match status" value="1"/>
</dbReference>
<evidence type="ECO:0000256" key="18">
    <source>
        <dbReference type="SAM" id="Phobius"/>
    </source>
</evidence>
<evidence type="ECO:0000256" key="1">
    <source>
        <dbReference type="ARBA" id="ARBA00022448"/>
    </source>
</evidence>
<evidence type="ECO:0000256" key="4">
    <source>
        <dbReference type="ARBA" id="ARBA00022729"/>
    </source>
</evidence>
<comment type="function">
    <text evidence="17">Forms serotonin (5-hydroxytryptamine/5-HT3)-activated cation-selective channel complexes, which when activated cause fast, depolarizing responses in neurons.</text>
</comment>
<evidence type="ECO:0000259" key="20">
    <source>
        <dbReference type="Pfam" id="PF02932"/>
    </source>
</evidence>
<keyword evidence="2" id="KW-1003">Cell membrane</keyword>
<dbReference type="GO" id="GO:0005230">
    <property type="term" value="F:extracellular ligand-gated monoatomic ion channel activity"/>
    <property type="evidence" value="ECO:0007669"/>
    <property type="project" value="InterPro"/>
</dbReference>
<evidence type="ECO:0000256" key="16">
    <source>
        <dbReference type="ARBA" id="ARBA00036634"/>
    </source>
</evidence>
<reference evidence="21" key="2">
    <citation type="submission" date="2025-08" db="UniProtKB">
        <authorList>
            <consortium name="Ensembl"/>
        </authorList>
    </citation>
    <scope>IDENTIFICATION</scope>
    <source>
        <strain evidence="21">Guanapo</strain>
    </source>
</reference>
<dbReference type="InterPro" id="IPR006202">
    <property type="entry name" value="Neur_chan_lig-bd"/>
</dbReference>
<dbReference type="Pfam" id="PF02931">
    <property type="entry name" value="Neur_chan_LBD"/>
    <property type="match status" value="1"/>
</dbReference>
<sequence>MNTVVILLLLLPGERLKIVNEKSLLNIISRLFAQFKGLSLIVANKLCSSAFCDAIEVNCSQPDQPSLLAALSPAFDLNAIRPVENQLTYTNISVYFTLYGILGVYDFFDKIKSVPFKCLLNALNSICIFLNVSCSDFCSVSMEENKAPSVPYLYLFNDGKIKDAFPVRVVSSCNLNIYTFPFDIQNCSLTFNSYIYYVSSHLIRVFLDREADMITEFSKEVMTTRGEWELMDITAKKLVNDDESGLYVDMLAFYVMRRRATMYVVNLLLPSCFLITVDLFSFLLPPESTDRSSFKMTLILGYTVFLLIMNDLLPVTGNTIPLINVFFSLCLALMVASLLETILVTNLLSNSPDFSPVPRWIRILVLNFLGCLVCPPVTGGSAEEDEAVTELKSLSRVLQAIRCEVEQQQEGQQSSEEWNQVGFIIDRLLFGLYIVFISVSFITIIIVWINSYNQ</sequence>
<comment type="catalytic activity">
    <reaction evidence="14">
        <text>K(+)(in) = K(+)(out)</text>
        <dbReference type="Rhea" id="RHEA:29463"/>
        <dbReference type="ChEBI" id="CHEBI:29103"/>
    </reaction>
</comment>
<dbReference type="Gene3D" id="2.70.170.10">
    <property type="entry name" value="Neurotransmitter-gated ion-channel ligand-binding domain"/>
    <property type="match status" value="1"/>
</dbReference>
<evidence type="ECO:0000256" key="7">
    <source>
        <dbReference type="ARBA" id="ARBA00023065"/>
    </source>
</evidence>
<reference evidence="22" key="1">
    <citation type="submission" date="2013-11" db="EMBL/GenBank/DDBJ databases">
        <title>The genomic landscape of the Guanapo guppy.</title>
        <authorList>
            <person name="Kuenstner A."/>
            <person name="Dreyer C."/>
        </authorList>
    </citation>
    <scope>NUCLEOTIDE SEQUENCE</scope>
    <source>
        <strain evidence="22">Guanapo</strain>
    </source>
</reference>
<evidence type="ECO:0000256" key="3">
    <source>
        <dbReference type="ARBA" id="ARBA00022692"/>
    </source>
</evidence>
<feature type="domain" description="Neurotransmitter-gated ion-channel transmembrane" evidence="20">
    <location>
        <begin position="268"/>
        <end position="374"/>
    </location>
</feature>
<dbReference type="GO" id="GO:0004888">
    <property type="term" value="F:transmembrane signaling receptor activity"/>
    <property type="evidence" value="ECO:0007669"/>
    <property type="project" value="InterPro"/>
</dbReference>
<keyword evidence="4" id="KW-0732">Signal</keyword>
<dbReference type="InterPro" id="IPR038050">
    <property type="entry name" value="Neuro_actylchol_rec"/>
</dbReference>
<evidence type="ECO:0000256" key="2">
    <source>
        <dbReference type="ARBA" id="ARBA00022475"/>
    </source>
</evidence>
<evidence type="ECO:0000313" key="22">
    <source>
        <dbReference type="Proteomes" id="UP000242638"/>
    </source>
</evidence>
<dbReference type="InterPro" id="IPR036719">
    <property type="entry name" value="Neuro-gated_channel_TM_sf"/>
</dbReference>
<dbReference type="Ensembl" id="ENSPRET00000010492.1">
    <property type="protein sequence ID" value="ENSPREP00000010374.1"/>
    <property type="gene ID" value="ENSPREG00000007063.1"/>
</dbReference>
<keyword evidence="9" id="KW-0675">Receptor</keyword>
<dbReference type="InterPro" id="IPR036734">
    <property type="entry name" value="Neur_chan_lig-bd_sf"/>
</dbReference>
<dbReference type="STRING" id="8081.ENSPREP00000010374"/>
<evidence type="ECO:0000259" key="19">
    <source>
        <dbReference type="Pfam" id="PF02931"/>
    </source>
</evidence>
<keyword evidence="7" id="KW-0406">Ion transport</keyword>
<feature type="transmembrane region" description="Helical" evidence="18">
    <location>
        <begin position="325"/>
        <end position="348"/>
    </location>
</feature>
<dbReference type="SUPFAM" id="SSF63712">
    <property type="entry name" value="Nicotinic receptor ligand binding domain-like"/>
    <property type="match status" value="1"/>
</dbReference>
<evidence type="ECO:0000313" key="21">
    <source>
        <dbReference type="Ensembl" id="ENSPREP00000010374.1"/>
    </source>
</evidence>
<reference evidence="21" key="3">
    <citation type="submission" date="2025-09" db="UniProtKB">
        <authorList>
            <consortium name="Ensembl"/>
        </authorList>
    </citation>
    <scope>IDENTIFICATION</scope>
    <source>
        <strain evidence="21">Guanapo</strain>
    </source>
</reference>
<keyword evidence="5 18" id="KW-1133">Transmembrane helix</keyword>
<keyword evidence="22" id="KW-1185">Reference proteome</keyword>
<evidence type="ECO:0000256" key="11">
    <source>
        <dbReference type="ARBA" id="ARBA00023286"/>
    </source>
</evidence>
<dbReference type="SUPFAM" id="SSF90112">
    <property type="entry name" value="Neurotransmitter-gated ion-channel transmembrane pore"/>
    <property type="match status" value="1"/>
</dbReference>
<dbReference type="GO" id="GO:0045211">
    <property type="term" value="C:postsynaptic membrane"/>
    <property type="evidence" value="ECO:0007669"/>
    <property type="project" value="UniProtKB-SubCell"/>
</dbReference>
<dbReference type="Proteomes" id="UP000242638">
    <property type="component" value="Unassembled WGS sequence"/>
</dbReference>
<evidence type="ECO:0000256" key="15">
    <source>
        <dbReference type="ARBA" id="ARBA00036239"/>
    </source>
</evidence>
<dbReference type="InterPro" id="IPR049944">
    <property type="entry name" value="LGIC_TM_5-HT3"/>
</dbReference>
<keyword evidence="12" id="KW-0407">Ion channel</keyword>
<dbReference type="OMA" id="QFWIPDI"/>
<comment type="subcellular location">
    <subcellularLocation>
        <location evidence="13">Postsynaptic cell membrane</location>
        <topology evidence="13">Multi-pass membrane protein</topology>
    </subcellularLocation>
</comment>
<protein>
    <submittedName>
        <fullName evidence="21">Uncharacterized protein</fullName>
    </submittedName>
</protein>
<comment type="catalytic activity">
    <reaction evidence="16">
        <text>Ca(2+)(in) = Ca(2+)(out)</text>
        <dbReference type="Rhea" id="RHEA:29671"/>
        <dbReference type="ChEBI" id="CHEBI:29108"/>
    </reaction>
</comment>
<dbReference type="Pfam" id="PF02932">
    <property type="entry name" value="Neur_chan_memb"/>
    <property type="match status" value="1"/>
</dbReference>
<keyword evidence="11" id="KW-1071">Ligand-gated ion channel</keyword>
<accession>A0A3P9NLG3</accession>
<dbReference type="GeneTree" id="ENSGT00940000164924"/>
<evidence type="ECO:0000256" key="5">
    <source>
        <dbReference type="ARBA" id="ARBA00022989"/>
    </source>
</evidence>
<dbReference type="Gene3D" id="1.20.58.390">
    <property type="entry name" value="Neurotransmitter-gated ion-channel transmembrane domain"/>
    <property type="match status" value="2"/>
</dbReference>
<evidence type="ECO:0000256" key="12">
    <source>
        <dbReference type="ARBA" id="ARBA00023303"/>
    </source>
</evidence>
<evidence type="ECO:0000256" key="9">
    <source>
        <dbReference type="ARBA" id="ARBA00023170"/>
    </source>
</evidence>
<dbReference type="PROSITE" id="PS00236">
    <property type="entry name" value="NEUROTR_ION_CHANNEL"/>
    <property type="match status" value="1"/>
</dbReference>
<feature type="transmembrane region" description="Helical" evidence="18">
    <location>
        <begin position="360"/>
        <end position="378"/>
    </location>
</feature>